<evidence type="ECO:0000313" key="1">
    <source>
        <dbReference type="EMBL" id="THU32073.1"/>
    </source>
</evidence>
<proteinExistence type="predicted"/>
<organism evidence="1 2">
    <name type="scientific">Niastella caeni</name>
    <dbReference type="NCBI Taxonomy" id="2569763"/>
    <lineage>
        <taxon>Bacteria</taxon>
        <taxon>Pseudomonadati</taxon>
        <taxon>Bacteroidota</taxon>
        <taxon>Chitinophagia</taxon>
        <taxon>Chitinophagales</taxon>
        <taxon>Chitinophagaceae</taxon>
        <taxon>Niastella</taxon>
    </lineage>
</organism>
<dbReference type="RefSeq" id="WP_136580517.1">
    <property type="nucleotide sequence ID" value="NZ_STFF01000012.1"/>
</dbReference>
<dbReference type="EMBL" id="STFF01000012">
    <property type="protein sequence ID" value="THU32073.1"/>
    <property type="molecule type" value="Genomic_DNA"/>
</dbReference>
<comment type="caution">
    <text evidence="1">The sequence shown here is derived from an EMBL/GenBank/DDBJ whole genome shotgun (WGS) entry which is preliminary data.</text>
</comment>
<dbReference type="AlphaFoldDB" id="A0A4S8HBD0"/>
<gene>
    <name evidence="1" type="ORF">FAM09_28240</name>
</gene>
<dbReference type="Proteomes" id="UP000306918">
    <property type="component" value="Unassembled WGS sequence"/>
</dbReference>
<keyword evidence="2" id="KW-1185">Reference proteome</keyword>
<evidence type="ECO:0000313" key="2">
    <source>
        <dbReference type="Proteomes" id="UP000306918"/>
    </source>
</evidence>
<sequence length="695" mass="72155">MRINRGLVTILILVLFSKAGLSQQLRLGNNPWTVEKSAVLELQSANQGLLFTRIADTALINALNPPDGMVVYFTPTKRLLLRANGYWQSLASTTSGSSGWALNGNAVSAEKSLGTTDNYDLPFITNNTEKMRLTSDGNLAIGTSDFDATAPEKLLIDAGTTDSYNLLYAKGTRNGYLQFNIQNNSSQGQASTDIVATANNGTETTNYVNLGINGGGYNSANNILSGPNNGYLYSAGQDFMIGNTASSKSLILFTGGISGSNERMRITSAGKVGIGNTNPAEVLDVTGNLRFSGALMPGGSAGTAGYVLTSGGAGSAPAWVAPSAASGSWSQDGNSVASVKNLGTITNYHLPFITNNTERMRITNTGNVGIGTSTFDATYPEKLLVNAGTTTSYNLVNAKGSINSYLQLNIQNQSSGTAASSDIVATANNGTESVNFVNLGINSSGYSSTGVLGGANNAYLYSTGNDFVIGNSTSGKDLLFFTGGSSTTNERMRIDDAGLIGIGTSSPVVAFDLLNSSTGAVGNVKMHLARSGAGDIGVSFEQVGLSSYGIVYRDRNTVTGAQGRLAFVENYYPNASGTGNEKMCLDGTGNLGIATNAPASKLDVNGSAGLGIVTTSANLTLDETNYSVIITGGTPTITLPAASACARRIYVIVNHTIAGRTISSYRNFLNVGTTSVPANSSITIQSDGTNWYRIQ</sequence>
<accession>A0A4S8HBD0</accession>
<protein>
    <submittedName>
        <fullName evidence="1">Uncharacterized protein</fullName>
    </submittedName>
</protein>
<dbReference type="OrthoDB" id="609366at2"/>
<name>A0A4S8HBD0_9BACT</name>
<reference evidence="1 2" key="1">
    <citation type="submission" date="2019-04" db="EMBL/GenBank/DDBJ databases">
        <title>Niastella caeni sp. nov., isolated from activated sludge.</title>
        <authorList>
            <person name="Sheng M."/>
        </authorList>
    </citation>
    <scope>NUCLEOTIDE SEQUENCE [LARGE SCALE GENOMIC DNA]</scope>
    <source>
        <strain evidence="1 2">HX-2-15</strain>
    </source>
</reference>